<dbReference type="Gene3D" id="1.10.510.10">
    <property type="entry name" value="Transferase(Phosphotransferase) domain 1"/>
    <property type="match status" value="1"/>
</dbReference>
<dbReference type="PROSITE" id="PS50011">
    <property type="entry name" value="PROTEIN_KINASE_DOM"/>
    <property type="match status" value="1"/>
</dbReference>
<keyword evidence="10" id="KW-1133">Transmembrane helix</keyword>
<evidence type="ECO:0000256" key="8">
    <source>
        <dbReference type="ARBA" id="ARBA00048679"/>
    </source>
</evidence>
<feature type="coiled-coil region" evidence="9">
    <location>
        <begin position="1057"/>
        <end position="1084"/>
    </location>
</feature>
<feature type="coiled-coil region" evidence="9">
    <location>
        <begin position="798"/>
        <end position="825"/>
    </location>
</feature>
<evidence type="ECO:0000256" key="5">
    <source>
        <dbReference type="ARBA" id="ARBA00022777"/>
    </source>
</evidence>
<feature type="transmembrane region" description="Helical" evidence="10">
    <location>
        <begin position="419"/>
        <end position="449"/>
    </location>
</feature>
<dbReference type="InterPro" id="IPR050236">
    <property type="entry name" value="Ser_Thr_kinase_AGC"/>
</dbReference>
<evidence type="ECO:0000256" key="1">
    <source>
        <dbReference type="ARBA" id="ARBA00012513"/>
    </source>
</evidence>
<accession>A0A6S6SNS4</accession>
<keyword evidence="10" id="KW-0472">Membrane</keyword>
<reference evidence="12" key="1">
    <citation type="submission" date="2020-01" db="EMBL/GenBank/DDBJ databases">
        <authorList>
            <person name="Meier V. D."/>
            <person name="Meier V D."/>
        </authorList>
    </citation>
    <scope>NUCLEOTIDE SEQUENCE</scope>
    <source>
        <strain evidence="12">HLG_WM_MAG_10</strain>
    </source>
</reference>
<dbReference type="SUPFAM" id="SSF56112">
    <property type="entry name" value="Protein kinase-like (PK-like)"/>
    <property type="match status" value="1"/>
</dbReference>
<comment type="catalytic activity">
    <reaction evidence="7">
        <text>L-threonyl-[protein] + ATP = O-phospho-L-threonyl-[protein] + ADP + H(+)</text>
        <dbReference type="Rhea" id="RHEA:46608"/>
        <dbReference type="Rhea" id="RHEA-COMP:11060"/>
        <dbReference type="Rhea" id="RHEA-COMP:11605"/>
        <dbReference type="ChEBI" id="CHEBI:15378"/>
        <dbReference type="ChEBI" id="CHEBI:30013"/>
        <dbReference type="ChEBI" id="CHEBI:30616"/>
        <dbReference type="ChEBI" id="CHEBI:61977"/>
        <dbReference type="ChEBI" id="CHEBI:456216"/>
        <dbReference type="EC" id="2.7.11.1"/>
    </reaction>
</comment>
<evidence type="ECO:0000256" key="2">
    <source>
        <dbReference type="ARBA" id="ARBA00022527"/>
    </source>
</evidence>
<dbReference type="AlphaFoldDB" id="A0A6S6SNS4"/>
<protein>
    <recommendedName>
        <fullName evidence="1">non-specific serine/threonine protein kinase</fullName>
        <ecNumber evidence="1">2.7.11.1</ecNumber>
    </recommendedName>
</protein>
<dbReference type="EMBL" id="CACVAQ010000138">
    <property type="protein sequence ID" value="CAA6807872.1"/>
    <property type="molecule type" value="Genomic_DNA"/>
</dbReference>
<keyword evidence="5 12" id="KW-0418">Kinase</keyword>
<dbReference type="Pfam" id="PF00069">
    <property type="entry name" value="Pkinase"/>
    <property type="match status" value="1"/>
</dbReference>
<dbReference type="PANTHER" id="PTHR24356">
    <property type="entry name" value="SERINE/THREONINE-PROTEIN KINASE"/>
    <property type="match status" value="1"/>
</dbReference>
<comment type="catalytic activity">
    <reaction evidence="8">
        <text>L-seryl-[protein] + ATP = O-phospho-L-seryl-[protein] + ADP + H(+)</text>
        <dbReference type="Rhea" id="RHEA:17989"/>
        <dbReference type="Rhea" id="RHEA-COMP:9863"/>
        <dbReference type="Rhea" id="RHEA-COMP:11604"/>
        <dbReference type="ChEBI" id="CHEBI:15378"/>
        <dbReference type="ChEBI" id="CHEBI:29999"/>
        <dbReference type="ChEBI" id="CHEBI:30616"/>
        <dbReference type="ChEBI" id="CHEBI:83421"/>
        <dbReference type="ChEBI" id="CHEBI:456216"/>
        <dbReference type="EC" id="2.7.11.1"/>
    </reaction>
</comment>
<dbReference type="GO" id="GO:0004674">
    <property type="term" value="F:protein serine/threonine kinase activity"/>
    <property type="evidence" value="ECO:0007669"/>
    <property type="project" value="UniProtKB-KW"/>
</dbReference>
<keyword evidence="10" id="KW-0812">Transmembrane</keyword>
<gene>
    <name evidence="12" type="ORF">HELGO_WM13362</name>
</gene>
<evidence type="ECO:0000256" key="4">
    <source>
        <dbReference type="ARBA" id="ARBA00022741"/>
    </source>
</evidence>
<evidence type="ECO:0000256" key="7">
    <source>
        <dbReference type="ARBA" id="ARBA00047899"/>
    </source>
</evidence>
<dbReference type="GO" id="GO:0005524">
    <property type="term" value="F:ATP binding"/>
    <property type="evidence" value="ECO:0007669"/>
    <property type="project" value="UniProtKB-KW"/>
</dbReference>
<evidence type="ECO:0000259" key="11">
    <source>
        <dbReference type="PROSITE" id="PS50011"/>
    </source>
</evidence>
<evidence type="ECO:0000256" key="9">
    <source>
        <dbReference type="SAM" id="Coils"/>
    </source>
</evidence>
<dbReference type="EC" id="2.7.11.1" evidence="1"/>
<proteinExistence type="predicted"/>
<name>A0A6S6SNS4_9BACT</name>
<keyword evidence="4" id="KW-0547">Nucleotide-binding</keyword>
<organism evidence="12">
    <name type="scientific">uncultured Aureispira sp</name>
    <dbReference type="NCBI Taxonomy" id="1331704"/>
    <lineage>
        <taxon>Bacteria</taxon>
        <taxon>Pseudomonadati</taxon>
        <taxon>Bacteroidota</taxon>
        <taxon>Saprospiria</taxon>
        <taxon>Saprospirales</taxon>
        <taxon>Saprospiraceae</taxon>
        <taxon>Aureispira</taxon>
        <taxon>environmental samples</taxon>
    </lineage>
</organism>
<evidence type="ECO:0000256" key="3">
    <source>
        <dbReference type="ARBA" id="ARBA00022679"/>
    </source>
</evidence>
<sequence length="1118" mass="129979">MPNKLHFYTKYSKEKIKISDKAFASGGEGAIYTIASPRNYSHLVAKIYYPEKRTKDREAKMQYLMQHPPIPFQKNQVPSIGWVQDLIYKEKRFLGILLIKIEGKKLTKLTLSKLPRRADKAWQRFAFQDPNSLKLRLRTCFNLAVAIYQIHENGQYVLVDLKPDNVLMQPNGLLAIVDMDSVEVIEHGNVLFAAPVATPEYTPPEHYIGERTVIEETWDRFSLGVIFYQLLLGLHPFAASAHPPYDNLVSIHDKIQQHLYVHNPAKKEFLNVIPPPHQRHDLLPTEVQQLFTECFTLGAENPFSRPSALDWCSTLARLLNLPFKGTPVYNLPLKQLAKIEFLPSQFYFKPALFTKNLDCCPYYLPYPIEPIDLSQIKSSIIIPIKTPYDSAPLETKQQAFWEAMELRYQNALKKHRTSLFFLISILIPLFILSHLFPSFFILGGILFFFTLPKLIFGSSKDIVYTIGKVVLPTSVEGISSKQHDFLAIEKQRQVRLQDLKTQKDALIEGLNQHIVEKQANARQHLEKATRNKYRLSMIKQRVTTQQVLLDKILLFNSWVEETLQLELTATKTRELEAYADLYPFFSKQFSKQLDAEKVMLKNTFRNFNNKKFKLERAIALQEKKLPTIVDKQIKQQLLLQYEVDLEASRLDFAAQLNAYKKINQEALPSEIKFSQSKKVLDQKLQVQLKYNGQKLQIELRKAKKQLGKNFQIHLKKYIDLLYNSGVATERHFAQHHIQAQFKQFLNDFSRLNLAETLQQELSSLLATERLLKSSLPAPSTPSNLNTLKTQQVGMFTEWTSIEKELQQLQKKVAQLQADSLASDKKGLTADCLDEIKTSILAIKSSEHNYHEFQNAFYSHPRIIQIHTKLKSYRATEQEKNNIEAIYLRQLHQLEAENPISEERNQLNEALERYQKDLMAKAAEKAKAIGLTYEQTLVELDKKWALEIKDLQKQLKENTEKLDQLKLDIESFEYDVAITVLDAEQAYPKELEKTRLKFDAIYKNYQATYDEKLDATATHYDRLKKNDFFLGDQIKAHRKQYAKDAKYPSIYRQDMDDLHAMEDQIKAVYTEIAALEQSIENTLEDKIKIETLIQWQENYSTKIYIKDLLLNKVEQFRDK</sequence>
<dbReference type="SMART" id="SM00220">
    <property type="entry name" value="S_TKc"/>
    <property type="match status" value="1"/>
</dbReference>
<feature type="coiled-coil region" evidence="9">
    <location>
        <begin position="947"/>
        <end position="974"/>
    </location>
</feature>
<keyword evidence="3" id="KW-0808">Transferase</keyword>
<dbReference type="InterPro" id="IPR000719">
    <property type="entry name" value="Prot_kinase_dom"/>
</dbReference>
<keyword evidence="6" id="KW-0067">ATP-binding</keyword>
<evidence type="ECO:0000256" key="10">
    <source>
        <dbReference type="SAM" id="Phobius"/>
    </source>
</evidence>
<feature type="domain" description="Protein kinase" evidence="11">
    <location>
        <begin position="17"/>
        <end position="319"/>
    </location>
</feature>
<evidence type="ECO:0000256" key="6">
    <source>
        <dbReference type="ARBA" id="ARBA00022840"/>
    </source>
</evidence>
<evidence type="ECO:0000313" key="12">
    <source>
        <dbReference type="EMBL" id="CAA6807872.1"/>
    </source>
</evidence>
<keyword evidence="9" id="KW-0175">Coiled coil</keyword>
<keyword evidence="2 12" id="KW-0723">Serine/threonine-protein kinase</keyword>
<dbReference type="InterPro" id="IPR011009">
    <property type="entry name" value="Kinase-like_dom_sf"/>
</dbReference>